<gene>
    <name evidence="2" type="ORF">AAX28_01548</name>
    <name evidence="3" type="ORF">APORC_2029</name>
</gene>
<protein>
    <submittedName>
        <fullName evidence="3">Uncharacterized protein</fullName>
    </submittedName>
</protein>
<evidence type="ECO:0000313" key="3">
    <source>
        <dbReference type="EMBL" id="QEP41579.1"/>
    </source>
</evidence>
<dbReference type="AlphaFoldDB" id="A0A1C0AXE9"/>
<evidence type="ECO:0000256" key="1">
    <source>
        <dbReference type="SAM" id="Phobius"/>
    </source>
</evidence>
<sequence>MQTFMTILFILISVIAMFLTLLGIKYFLHMTDYKNRKKDGSEDDKFKKFD</sequence>
<feature type="transmembrane region" description="Helical" evidence="1">
    <location>
        <begin position="6"/>
        <end position="28"/>
    </location>
</feature>
<keyword evidence="1" id="KW-0812">Transmembrane</keyword>
<proteinExistence type="predicted"/>
<organism evidence="3 5">
    <name type="scientific">Arcobacter porcinus</name>
    <dbReference type="NCBI Taxonomy" id="1935204"/>
    <lineage>
        <taxon>Bacteria</taxon>
        <taxon>Pseudomonadati</taxon>
        <taxon>Campylobacterota</taxon>
        <taxon>Epsilonproteobacteria</taxon>
        <taxon>Campylobacterales</taxon>
        <taxon>Arcobacteraceae</taxon>
        <taxon>Arcobacter</taxon>
    </lineage>
</organism>
<accession>A0A1C0AXE9</accession>
<evidence type="ECO:0000313" key="4">
    <source>
        <dbReference type="Proteomes" id="UP000093159"/>
    </source>
</evidence>
<keyword evidence="1" id="KW-1133">Transmembrane helix</keyword>
<dbReference type="RefSeq" id="WP_165595716.1">
    <property type="nucleotide sequence ID" value="NZ_CP036246.2"/>
</dbReference>
<dbReference type="Proteomes" id="UP000093159">
    <property type="component" value="Unassembled WGS sequence"/>
</dbReference>
<reference evidence="3 5" key="2">
    <citation type="submission" date="2019-09" db="EMBL/GenBank/DDBJ databases">
        <title>Complete genome sequencing of four Arcobacter species reveals a diverse suite of mobile elements.</title>
        <authorList>
            <person name="Miller W.G."/>
            <person name="Yee E."/>
            <person name="Bono J.L."/>
        </authorList>
    </citation>
    <scope>NUCLEOTIDE SEQUENCE [LARGE SCALE GENOMIC DNA]</scope>
    <source>
        <strain evidence="3 5">CCUG 56899</strain>
    </source>
</reference>
<dbReference type="EMBL" id="CP036246">
    <property type="protein sequence ID" value="QEP41579.1"/>
    <property type="molecule type" value="Genomic_DNA"/>
</dbReference>
<dbReference type="EMBL" id="LDIR01000002">
    <property type="protein sequence ID" value="OCL91802.1"/>
    <property type="molecule type" value="Genomic_DNA"/>
</dbReference>
<reference evidence="2 4" key="1">
    <citation type="submission" date="2015-05" db="EMBL/GenBank/DDBJ databases">
        <authorList>
            <person name="Rovetto F."/>
            <person name="Cocolin L."/>
            <person name="Illeghems K."/>
            <person name="Van Nieuwerburgh F."/>
            <person name="Houf K."/>
        </authorList>
    </citation>
    <scope>NUCLEOTIDE SEQUENCE [LARGE SCALE GENOMIC DNA]</scope>
    <source>
        <strain evidence="2 4">117434</strain>
    </source>
</reference>
<keyword evidence="1" id="KW-0472">Membrane</keyword>
<evidence type="ECO:0000313" key="5">
    <source>
        <dbReference type="Proteomes" id="UP000322644"/>
    </source>
</evidence>
<evidence type="ECO:0000313" key="2">
    <source>
        <dbReference type="EMBL" id="OCL91802.1"/>
    </source>
</evidence>
<keyword evidence="4" id="KW-1185">Reference proteome</keyword>
<reference evidence="3 5" key="3">
    <citation type="submission" date="2019-09" db="EMBL/GenBank/DDBJ databases">
        <title>Taxonomic note: a critical rebuttal of the proposed division of the genus Arcobacter into six genera, emended descriptions of Arcobacter anaerophilus and the genus Arcobacter, and an assessment of genus-level boundaries for Epsilonproteobacteria using in silico genomic comparator tools.</title>
        <authorList>
            <person name="On S.L.W."/>
            <person name="Miller W.G."/>
            <person name="Biggs P."/>
            <person name="Cornelius A."/>
            <person name="Vandamme P."/>
        </authorList>
    </citation>
    <scope>NUCLEOTIDE SEQUENCE [LARGE SCALE GENOMIC DNA]</scope>
    <source>
        <strain evidence="3 5">CCUG 56899</strain>
    </source>
</reference>
<dbReference type="Proteomes" id="UP000322644">
    <property type="component" value="Chromosome"/>
</dbReference>
<name>A0A1C0AXE9_9BACT</name>
<dbReference type="KEGG" id="apoc:APORC_2029"/>